<organism evidence="1">
    <name type="scientific">Phenylobacterium glaciei</name>
    <dbReference type="NCBI Taxonomy" id="2803784"/>
    <lineage>
        <taxon>Bacteria</taxon>
        <taxon>Pseudomonadati</taxon>
        <taxon>Pseudomonadota</taxon>
        <taxon>Alphaproteobacteria</taxon>
        <taxon>Caulobacterales</taxon>
        <taxon>Caulobacteraceae</taxon>
        <taxon>Phenylobacterium</taxon>
    </lineage>
</organism>
<sequence>MPPERRAELEAAILEGGRTGFQYQFDAWRLSDLMEANQRTGGVLAPWKASTTCSTARPSWVSCAP</sequence>
<evidence type="ECO:0000313" key="1">
    <source>
        <dbReference type="EMBL" id="QQZ50612.1"/>
    </source>
</evidence>
<gene>
    <name evidence="1" type="ORF">JKL49_03680</name>
</gene>
<name>A0A974SAE9_9CAUL</name>
<accession>A0A974SAE9</accession>
<reference evidence="1" key="1">
    <citation type="submission" date="2021-01" db="EMBL/GenBank/DDBJ databases">
        <title>Genome sequence of Phenylobacterium sp. 20VBR1 isolated from a valley glaceir, Ny-Alesund, Svalbard.</title>
        <authorList>
            <person name="Thomas F.A."/>
            <person name="Krishnan K.P."/>
            <person name="Sinha R.K."/>
        </authorList>
    </citation>
    <scope>NUCLEOTIDE SEQUENCE</scope>
    <source>
        <strain evidence="1">20VBR1</strain>
    </source>
</reference>
<dbReference type="AlphaFoldDB" id="A0A974SAE9"/>
<protein>
    <submittedName>
        <fullName evidence="1">Uncharacterized protein</fullName>
    </submittedName>
</protein>
<dbReference type="EMBL" id="CP068570">
    <property type="protein sequence ID" value="QQZ50612.1"/>
    <property type="molecule type" value="Genomic_DNA"/>
</dbReference>
<proteinExistence type="predicted"/>